<evidence type="ECO:0000259" key="6">
    <source>
        <dbReference type="PROSITE" id="PS50928"/>
    </source>
</evidence>
<evidence type="ECO:0000256" key="4">
    <source>
        <dbReference type="ARBA" id="ARBA00023136"/>
    </source>
</evidence>
<dbReference type="InterPro" id="IPR025966">
    <property type="entry name" value="OppC_N"/>
</dbReference>
<dbReference type="AlphaFoldDB" id="A0A2Z4AAZ4"/>
<sequence>MTAAESSSNAREEGGLSQWQLIGLRFHRHRMAVWFLYILLFLYVLVSVAEFVSPYSKSRRNVQYSYAPPQVPRFSFTHGFYVYEQVQKTNKVTLARYYEVNHEVRIPLGFFVRGEPYRLFGLIPSESHFFGIQEEVFKRKYPDRAVPDFHFFGSDQFGRDIFSRIIFGSRISLSIGLVSIFFTFVLGVSMGGISGYWGGNVDVIIQRLIEVLNSFPHLPLWLALGAILPAEWSSLKMYFSITLIFSLLNWTGLARIVRGKILSLREEDYAVAARLLGANDIRILFRHLIPGFTSHIIVALTLSVPVMILAETSLSFLGLGLRPPIVSWGVMLQDCLDLQVVANYPWLLIPIYFVVMAVLAFNFIGDGLRDASDPYSAN</sequence>
<dbReference type="InterPro" id="IPR035906">
    <property type="entry name" value="MetI-like_sf"/>
</dbReference>
<dbReference type="Pfam" id="PF12911">
    <property type="entry name" value="OppC_N"/>
    <property type="match status" value="1"/>
</dbReference>
<feature type="domain" description="ABC transmembrane type-1" evidence="6">
    <location>
        <begin position="169"/>
        <end position="365"/>
    </location>
</feature>
<reference evidence="7 8" key="1">
    <citation type="submission" date="2018-06" db="EMBL/GenBank/DDBJ databases">
        <title>Draft Genome Sequence of a Novel Marine Bacterium Related to the Verrucomicrobia.</title>
        <authorList>
            <person name="Vosseberg J."/>
            <person name="Martijn J."/>
            <person name="Ettema T.J.G."/>
        </authorList>
    </citation>
    <scope>NUCLEOTIDE SEQUENCE [LARGE SCALE GENOMIC DNA]</scope>
    <source>
        <strain evidence="7">TARA_B100001123</strain>
    </source>
</reference>
<dbReference type="PROSITE" id="PS50928">
    <property type="entry name" value="ABC_TM1"/>
    <property type="match status" value="1"/>
</dbReference>
<evidence type="ECO:0000256" key="2">
    <source>
        <dbReference type="ARBA" id="ARBA00022692"/>
    </source>
</evidence>
<feature type="transmembrane region" description="Helical" evidence="5">
    <location>
        <begin position="341"/>
        <end position="364"/>
    </location>
</feature>
<name>A0A2Z4AAZ4_9BACT</name>
<feature type="transmembrane region" description="Helical" evidence="5">
    <location>
        <begin position="296"/>
        <end position="321"/>
    </location>
</feature>
<comment type="similarity">
    <text evidence="5">Belongs to the binding-protein-dependent transport system permease family.</text>
</comment>
<dbReference type="KEGG" id="mtar:DF168_00013"/>
<dbReference type="SUPFAM" id="SSF161098">
    <property type="entry name" value="MetI-like"/>
    <property type="match status" value="1"/>
</dbReference>
<dbReference type="Proteomes" id="UP000247465">
    <property type="component" value="Chromosome"/>
</dbReference>
<protein>
    <submittedName>
        <fullName evidence="7">Oligopeptide transport system permease protein OppC</fullName>
    </submittedName>
</protein>
<evidence type="ECO:0000313" key="7">
    <source>
        <dbReference type="EMBL" id="AWT58841.1"/>
    </source>
</evidence>
<keyword evidence="3 5" id="KW-1133">Transmembrane helix</keyword>
<gene>
    <name evidence="7" type="primary">oppC_2</name>
    <name evidence="7" type="ORF">DF168_00013</name>
</gene>
<feature type="transmembrane region" description="Helical" evidence="5">
    <location>
        <begin position="31"/>
        <end position="52"/>
    </location>
</feature>
<dbReference type="Pfam" id="PF00528">
    <property type="entry name" value="BPD_transp_1"/>
    <property type="match status" value="1"/>
</dbReference>
<feature type="transmembrane region" description="Helical" evidence="5">
    <location>
        <begin position="237"/>
        <end position="257"/>
    </location>
</feature>
<keyword evidence="2 5" id="KW-0812">Transmembrane</keyword>
<evidence type="ECO:0000256" key="5">
    <source>
        <dbReference type="RuleBase" id="RU363032"/>
    </source>
</evidence>
<dbReference type="GO" id="GO:0005886">
    <property type="term" value="C:plasma membrane"/>
    <property type="evidence" value="ECO:0007669"/>
    <property type="project" value="UniProtKB-SubCell"/>
</dbReference>
<keyword evidence="4 5" id="KW-0472">Membrane</keyword>
<feature type="transmembrane region" description="Helical" evidence="5">
    <location>
        <begin position="171"/>
        <end position="193"/>
    </location>
</feature>
<dbReference type="PANTHER" id="PTHR43839">
    <property type="entry name" value="OPPC IN A BINDING PROTEIN-DEPENDENT TRANSPORT SYSTEM"/>
    <property type="match status" value="1"/>
</dbReference>
<proteinExistence type="inferred from homology"/>
<dbReference type="PANTHER" id="PTHR43839:SF3">
    <property type="entry name" value="OLIGOPEPTIDE ABC TRANSPORTER, PERMEASE PROTEIN"/>
    <property type="match status" value="1"/>
</dbReference>
<evidence type="ECO:0000256" key="3">
    <source>
        <dbReference type="ARBA" id="ARBA00022989"/>
    </source>
</evidence>
<dbReference type="InterPro" id="IPR000515">
    <property type="entry name" value="MetI-like"/>
</dbReference>
<comment type="subcellular location">
    <subcellularLocation>
        <location evidence="1 5">Cell membrane</location>
        <topology evidence="1 5">Multi-pass membrane protein</topology>
    </subcellularLocation>
</comment>
<dbReference type="GO" id="GO:0055085">
    <property type="term" value="P:transmembrane transport"/>
    <property type="evidence" value="ECO:0007669"/>
    <property type="project" value="InterPro"/>
</dbReference>
<accession>A0A2Z4AAZ4</accession>
<dbReference type="Gene3D" id="1.10.3720.10">
    <property type="entry name" value="MetI-like"/>
    <property type="match status" value="1"/>
</dbReference>
<evidence type="ECO:0000313" key="8">
    <source>
        <dbReference type="Proteomes" id="UP000247465"/>
    </source>
</evidence>
<dbReference type="CDD" id="cd06261">
    <property type="entry name" value="TM_PBP2"/>
    <property type="match status" value="1"/>
</dbReference>
<dbReference type="EMBL" id="CP029803">
    <property type="protein sequence ID" value="AWT58841.1"/>
    <property type="molecule type" value="Genomic_DNA"/>
</dbReference>
<keyword evidence="5" id="KW-0813">Transport</keyword>
<organism evidence="7 8">
    <name type="scientific">Candidatus Moanibacter tarae</name>
    <dbReference type="NCBI Taxonomy" id="2200854"/>
    <lineage>
        <taxon>Bacteria</taxon>
        <taxon>Pseudomonadati</taxon>
        <taxon>Verrucomicrobiota</taxon>
        <taxon>Opitutia</taxon>
        <taxon>Puniceicoccales</taxon>
        <taxon>Puniceicoccales incertae sedis</taxon>
        <taxon>Candidatus Moanibacter</taxon>
    </lineage>
</organism>
<evidence type="ECO:0000256" key="1">
    <source>
        <dbReference type="ARBA" id="ARBA00004651"/>
    </source>
</evidence>